<keyword evidence="5" id="KW-0862">Zinc</keyword>
<dbReference type="Gene3D" id="1.10.287.610">
    <property type="entry name" value="Helix hairpin bin"/>
    <property type="match status" value="1"/>
</dbReference>
<dbReference type="Pfam" id="PF22745">
    <property type="entry name" value="Nlig-Ia"/>
    <property type="match status" value="1"/>
</dbReference>
<dbReference type="AlphaFoldDB" id="G2DFI3"/>
<dbReference type="GO" id="GO:0046872">
    <property type="term" value="F:metal ion binding"/>
    <property type="evidence" value="ECO:0007669"/>
    <property type="project" value="UniProtKB-KW"/>
</dbReference>
<keyword evidence="8" id="KW-0234">DNA repair</keyword>
<dbReference type="GO" id="GO:0006281">
    <property type="term" value="P:DNA repair"/>
    <property type="evidence" value="ECO:0007669"/>
    <property type="project" value="UniProtKB-KW"/>
</dbReference>
<evidence type="ECO:0000256" key="9">
    <source>
        <dbReference type="SAM" id="Coils"/>
    </source>
</evidence>
<dbReference type="GO" id="GO:0006260">
    <property type="term" value="P:DNA replication"/>
    <property type="evidence" value="ECO:0007669"/>
    <property type="project" value="UniProtKB-KW"/>
</dbReference>
<keyword evidence="1 10" id="KW-0436">Ligase</keyword>
<dbReference type="PATRIC" id="fig|1048808.3.peg.2404"/>
<keyword evidence="3" id="KW-0479">Metal-binding</keyword>
<sequence length="108" mass="12146">MSQGSEAEAQIEALREQIRFHNRQYYVYDAPQIPDAEYDRLMRQLQVLEAEHPELLSDDSPTQRVGGEPLQGFAEVHHRVAMLSLDNAFKRKRSMSSIDGFAIAGAGG</sequence>
<evidence type="ECO:0000256" key="4">
    <source>
        <dbReference type="ARBA" id="ARBA00022763"/>
    </source>
</evidence>
<evidence type="ECO:0000256" key="6">
    <source>
        <dbReference type="ARBA" id="ARBA00022842"/>
    </source>
</evidence>
<protein>
    <submittedName>
        <fullName evidence="10">DNA ligase</fullName>
        <ecNumber evidence="10">6.5.1.2</ecNumber>
    </submittedName>
</protein>
<feature type="coiled-coil region" evidence="9">
    <location>
        <begin position="4"/>
        <end position="58"/>
    </location>
</feature>
<comment type="caution">
    <text evidence="10">The sequence shown here is derived from an EMBL/GenBank/DDBJ whole genome shotgun (WGS) entry which is preliminary data.</text>
</comment>
<keyword evidence="11" id="KW-1185">Reference proteome</keyword>
<proteinExistence type="predicted"/>
<gene>
    <name evidence="10" type="primary">ligA2'</name>
    <name evidence="10" type="ORF">Rifp1Sym_cr00160</name>
</gene>
<evidence type="ECO:0000256" key="7">
    <source>
        <dbReference type="ARBA" id="ARBA00023027"/>
    </source>
</evidence>
<dbReference type="FunFam" id="1.10.287.610:FF:000002">
    <property type="entry name" value="DNA ligase"/>
    <property type="match status" value="1"/>
</dbReference>
<keyword evidence="9" id="KW-0175">Coiled coil</keyword>
<dbReference type="SUPFAM" id="SSF56091">
    <property type="entry name" value="DNA ligase/mRNA capping enzyme, catalytic domain"/>
    <property type="match status" value="1"/>
</dbReference>
<evidence type="ECO:0000313" key="10">
    <source>
        <dbReference type="EMBL" id="EGV50633.1"/>
    </source>
</evidence>
<evidence type="ECO:0000256" key="1">
    <source>
        <dbReference type="ARBA" id="ARBA00022598"/>
    </source>
</evidence>
<evidence type="ECO:0000256" key="2">
    <source>
        <dbReference type="ARBA" id="ARBA00022705"/>
    </source>
</evidence>
<evidence type="ECO:0000313" key="11">
    <source>
        <dbReference type="Proteomes" id="UP000004491"/>
    </source>
</evidence>
<keyword evidence="6" id="KW-0460">Magnesium</keyword>
<keyword evidence="4" id="KW-0227">DNA damage</keyword>
<evidence type="ECO:0000256" key="8">
    <source>
        <dbReference type="ARBA" id="ARBA00023204"/>
    </source>
</evidence>
<organism evidence="10 11">
    <name type="scientific">endosymbiont of Riftia pachyptila</name>
    <name type="common">vent Ph05</name>
    <dbReference type="NCBI Taxonomy" id="1048808"/>
    <lineage>
        <taxon>Bacteria</taxon>
        <taxon>Pseudomonadati</taxon>
        <taxon>Pseudomonadota</taxon>
        <taxon>Gammaproteobacteria</taxon>
        <taxon>sulfur-oxidizing symbionts</taxon>
    </lineage>
</organism>
<reference evidence="10" key="1">
    <citation type="journal article" date="2011" name="ISME J.">
        <title>The endosymbionts of the deep-sea tubeworms Riftia pachyptila and Tevnia jerichonana share an identical physiology as revealed by proteogenomic analyses.</title>
        <authorList>
            <person name="Gardebrecht A."/>
            <person name="Markert S."/>
            <person name="Felbeck H."/>
            <person name="Thuermer A."/>
            <person name="Albrecht D."/>
            <person name="Wollherr A."/>
            <person name="Kabisch J."/>
            <person name="Lehmann R."/>
            <person name="Daniel R."/>
            <person name="Liesegang H."/>
            <person name="Hecker M."/>
            <person name="Sievert S.M."/>
            <person name="Schweder T."/>
        </authorList>
    </citation>
    <scope>NUCLEOTIDE SEQUENCE [LARGE SCALE GENOMIC DNA]</scope>
</reference>
<name>G2DFI3_9GAMM</name>
<accession>G2DFI3</accession>
<dbReference type="EC" id="6.5.1.2" evidence="10"/>
<evidence type="ECO:0000256" key="5">
    <source>
        <dbReference type="ARBA" id="ARBA00022833"/>
    </source>
</evidence>
<keyword evidence="7" id="KW-0520">NAD</keyword>
<evidence type="ECO:0000256" key="3">
    <source>
        <dbReference type="ARBA" id="ARBA00022723"/>
    </source>
</evidence>
<dbReference type="Proteomes" id="UP000004491">
    <property type="component" value="Unassembled WGS sequence"/>
</dbReference>
<keyword evidence="2" id="KW-0235">DNA replication</keyword>
<dbReference type="GO" id="GO:0003911">
    <property type="term" value="F:DNA ligase (NAD+) activity"/>
    <property type="evidence" value="ECO:0007669"/>
    <property type="project" value="UniProtKB-EC"/>
</dbReference>
<dbReference type="EMBL" id="AFOC01000071">
    <property type="protein sequence ID" value="EGV50633.1"/>
    <property type="molecule type" value="Genomic_DNA"/>
</dbReference>